<comment type="caution">
    <text evidence="2">The sequence shown here is derived from an EMBL/GenBank/DDBJ whole genome shotgun (WGS) entry which is preliminary data.</text>
</comment>
<evidence type="ECO:0000256" key="1">
    <source>
        <dbReference type="SAM" id="MobiDB-lite"/>
    </source>
</evidence>
<dbReference type="Proteomes" id="UP001228049">
    <property type="component" value="Unassembled WGS sequence"/>
</dbReference>
<feature type="region of interest" description="Disordered" evidence="1">
    <location>
        <begin position="67"/>
        <end position="113"/>
    </location>
</feature>
<evidence type="ECO:0000313" key="2">
    <source>
        <dbReference type="EMBL" id="KAK1890477.1"/>
    </source>
</evidence>
<accession>A0AAD9BWT1</accession>
<reference evidence="2" key="1">
    <citation type="submission" date="2023-04" db="EMBL/GenBank/DDBJ databases">
        <title>Chromosome-level genome of Chaenocephalus aceratus.</title>
        <authorList>
            <person name="Park H."/>
        </authorList>
    </citation>
    <scope>NUCLEOTIDE SEQUENCE</scope>
    <source>
        <strain evidence="2">DE</strain>
        <tissue evidence="2">Muscle</tissue>
    </source>
</reference>
<feature type="compositionally biased region" description="Acidic residues" evidence="1">
    <location>
        <begin position="97"/>
        <end position="113"/>
    </location>
</feature>
<dbReference type="AlphaFoldDB" id="A0AAD9BWT1"/>
<evidence type="ECO:0000313" key="3">
    <source>
        <dbReference type="Proteomes" id="UP001228049"/>
    </source>
</evidence>
<dbReference type="EMBL" id="JASDAP010000016">
    <property type="protein sequence ID" value="KAK1890477.1"/>
    <property type="molecule type" value="Genomic_DNA"/>
</dbReference>
<proteinExistence type="predicted"/>
<feature type="compositionally biased region" description="Basic residues" evidence="1">
    <location>
        <begin position="67"/>
        <end position="78"/>
    </location>
</feature>
<organism evidence="2 3">
    <name type="scientific">Dissostichus eleginoides</name>
    <name type="common">Patagonian toothfish</name>
    <name type="synonym">Dissostichus amissus</name>
    <dbReference type="NCBI Taxonomy" id="100907"/>
    <lineage>
        <taxon>Eukaryota</taxon>
        <taxon>Metazoa</taxon>
        <taxon>Chordata</taxon>
        <taxon>Craniata</taxon>
        <taxon>Vertebrata</taxon>
        <taxon>Euteleostomi</taxon>
        <taxon>Actinopterygii</taxon>
        <taxon>Neopterygii</taxon>
        <taxon>Teleostei</taxon>
        <taxon>Neoteleostei</taxon>
        <taxon>Acanthomorphata</taxon>
        <taxon>Eupercaria</taxon>
        <taxon>Perciformes</taxon>
        <taxon>Notothenioidei</taxon>
        <taxon>Nototheniidae</taxon>
        <taxon>Dissostichus</taxon>
    </lineage>
</organism>
<keyword evidence="3" id="KW-1185">Reference proteome</keyword>
<sequence>MAHLLAPSYLIPQLTHTHEEQADIRAVNLFPNRVIGCIGQHVGEPVEEINKSWDSRFLVTEYRKRKKKDGRMKSLTKKAHGENDFFAGLMEETERKEEEEEEEEEEDRDSGSD</sequence>
<gene>
    <name evidence="2" type="ORF">KUDE01_015148</name>
</gene>
<protein>
    <submittedName>
        <fullName evidence="2">WD repeat-containing protein 55</fullName>
    </submittedName>
</protein>
<name>A0AAD9BWT1_DISEL</name>